<proteinExistence type="predicted"/>
<evidence type="ECO:0000313" key="3">
    <source>
        <dbReference type="Proteomes" id="UP000050700"/>
    </source>
</evidence>
<sequence length="63" mass="7400">MDKLLGQDWQECYPNTLSQNEKACLKQALLHRFTYSQGESFGLQSYLRDLRIINDYPETSEVN</sequence>
<evidence type="ECO:0000313" key="4">
    <source>
        <dbReference type="Proteomes" id="UP000249936"/>
    </source>
</evidence>
<evidence type="ECO:0000313" key="2">
    <source>
        <dbReference type="EMBL" id="SPX40663.1"/>
    </source>
</evidence>
<reference evidence="1 3" key="1">
    <citation type="submission" date="2014-05" db="EMBL/GenBank/DDBJ databases">
        <title>Methylome analysis of the phasevarions of Haemophilus influenzae.</title>
        <authorList>
            <person name="Atack J.M."/>
            <person name="Fox K.L."/>
            <person name="Power P.M."/>
            <person name="Clark T."/>
            <person name="Jurcisek J."/>
            <person name="Korlach J."/>
            <person name="Bakaletz L.O."/>
            <person name="Jennings M.P."/>
        </authorList>
    </citation>
    <scope>NUCLEOTIDE SEQUENCE [LARGE SCALE GENOMIC DNA]</scope>
    <source>
        <strain evidence="1 3">1209</strain>
    </source>
</reference>
<protein>
    <submittedName>
        <fullName evidence="1">Uncharacterized protein</fullName>
    </submittedName>
</protein>
<reference evidence="2 4" key="2">
    <citation type="submission" date="2018-06" db="EMBL/GenBank/DDBJ databases">
        <authorList>
            <consortium name="Pathogen Informatics"/>
            <person name="Doyle S."/>
        </authorList>
    </citation>
    <scope>NUCLEOTIDE SEQUENCE [LARGE SCALE GENOMIC DNA]</scope>
    <source>
        <strain evidence="2 4">NCTC11872</strain>
    </source>
</reference>
<dbReference type="RefSeq" id="WP_005665783.1">
    <property type="nucleotide sequence ID" value="NZ_AP018772.1"/>
</dbReference>
<dbReference type="EMBL" id="JMQP01000002">
    <property type="protein sequence ID" value="KIS35575.1"/>
    <property type="molecule type" value="Genomic_DNA"/>
</dbReference>
<accession>A0A0D0H1S8</accession>
<dbReference type="AlphaFoldDB" id="A0A0D0H1S8"/>
<organism evidence="1 3">
    <name type="scientific">Haemophilus influenzae</name>
    <dbReference type="NCBI Taxonomy" id="727"/>
    <lineage>
        <taxon>Bacteria</taxon>
        <taxon>Pseudomonadati</taxon>
        <taxon>Pseudomonadota</taxon>
        <taxon>Gammaproteobacteria</taxon>
        <taxon>Pasteurellales</taxon>
        <taxon>Pasteurellaceae</taxon>
        <taxon>Haemophilus</taxon>
    </lineage>
</organism>
<name>A0A0D0H1S8_HAEIF</name>
<dbReference type="Proteomes" id="UP000249936">
    <property type="component" value="Unassembled WGS sequence"/>
</dbReference>
<dbReference type="Proteomes" id="UP000050700">
    <property type="component" value="Unassembled WGS sequence"/>
</dbReference>
<dbReference type="PATRIC" id="fig|727.533.peg.1100"/>
<evidence type="ECO:0000313" key="1">
    <source>
        <dbReference type="EMBL" id="KIS35575.1"/>
    </source>
</evidence>
<gene>
    <name evidence="2" type="ORF">NCTC11872_00239</name>
    <name evidence="1" type="ORF">NTHI1209_01182</name>
</gene>
<dbReference type="KEGG" id="hic:NTHIC486_01139"/>
<dbReference type="EMBL" id="UASK01000003">
    <property type="protein sequence ID" value="SPX40663.1"/>
    <property type="molecule type" value="Genomic_DNA"/>
</dbReference>